<gene>
    <name evidence="1" type="ORF">BG55_20545</name>
</gene>
<dbReference type="PATRIC" id="fig|69222.5.peg.4192"/>
<name>A0A014NJ29_9GAMM</name>
<dbReference type="OrthoDB" id="6983228at2"/>
<proteinExistence type="predicted"/>
<reference evidence="1 2" key="1">
    <citation type="submission" date="2014-02" db="EMBL/GenBank/DDBJ databases">
        <title>Draft genome of Erwinia mallotivora strain BT-MARDI, a papaya dieback pathogen.</title>
        <authorList>
            <person name="Redzuan R."/>
            <person name="Abu Bakar N."/>
            <person name="Badrun R."/>
            <person name="Mohd Raih M.F."/>
            <person name="Rozano L."/>
            <person name="Mat Amin N."/>
        </authorList>
    </citation>
    <scope>NUCLEOTIDE SEQUENCE [LARGE SCALE GENOMIC DNA]</scope>
    <source>
        <strain evidence="1 2">BT-MARDI</strain>
    </source>
</reference>
<comment type="caution">
    <text evidence="1">The sequence shown here is derived from an EMBL/GenBank/DDBJ whole genome shotgun (WGS) entry which is preliminary data.</text>
</comment>
<dbReference type="EMBL" id="JFHN01000073">
    <property type="protein sequence ID" value="EXU73800.1"/>
    <property type="molecule type" value="Genomic_DNA"/>
</dbReference>
<protein>
    <submittedName>
        <fullName evidence="1">Type III effector</fullName>
    </submittedName>
</protein>
<dbReference type="Proteomes" id="UP000019918">
    <property type="component" value="Unassembled WGS sequence"/>
</dbReference>
<evidence type="ECO:0000313" key="1">
    <source>
        <dbReference type="EMBL" id="EXU73800.1"/>
    </source>
</evidence>
<evidence type="ECO:0000313" key="2">
    <source>
        <dbReference type="Proteomes" id="UP000019918"/>
    </source>
</evidence>
<keyword evidence="2" id="KW-1185">Reference proteome</keyword>
<accession>A0A014NJ29</accession>
<sequence length="291" mass="32575">MNLAQRATPAHLQTGNQSVLNHYGRYIPDNSPCFNARAEIAHDLPANVQGRWVPDKLLVKLDNNIAMQTPPADVAAHEFVHCYTHPEFRDRINNNNNNPSWQAMNEGMTTHLTEKIPSTGKFWHFGKDAYHGFKLPSGRSWPQAAQDVEKKVGEDTLLRAFFSGDDDAIRKVSTAAAQVYPQAASQQTESQIWLAGQLRGAQHLAECYAGALLVAGQSLPESWTRNMLPVFSYNEITHHQASQIKQQALESKQRMGDVFDAAFFAADLKTQKTALGMLREDLLMHWKPVLS</sequence>
<organism evidence="1 2">
    <name type="scientific">Erwinia mallotivora</name>
    <dbReference type="NCBI Taxonomy" id="69222"/>
    <lineage>
        <taxon>Bacteria</taxon>
        <taxon>Pseudomonadati</taxon>
        <taxon>Pseudomonadota</taxon>
        <taxon>Gammaproteobacteria</taxon>
        <taxon>Enterobacterales</taxon>
        <taxon>Erwiniaceae</taxon>
        <taxon>Erwinia</taxon>
    </lineage>
</organism>
<dbReference type="AlphaFoldDB" id="A0A014NJ29"/>